<sequence length="303" mass="34048">MEETLYTFSWSASKGLYCRLCGKTVGSSPAALLSHMSIDGEHAQKGLCRHEANIISNWVIQLNRNAPKKKRRGYHCFECKKVAFRKCNLKKHVEKKGSRCAFWDIGDAMLWEDTLQQLSLAHLPPPCTQGVDPLLFPTLYCEPDDIEKSLHLPGYRDTLLQKSLSESPQLLARTYWEKRKQHGRFVSPSQPSVPLAFYESLIADDEEDDDSSCASAYPIMSGAKIFDLTDPNGKRSEVVEVLLCDGEISTIKIVNASSYTNLLDVSVKLGQALSRGFKHGHIRKGENLGRMFALGHNWKTGRM</sequence>
<dbReference type="InParanoid" id="A0A1Z5KSH5"/>
<name>A0A1Z5KSH5_FISSO</name>
<dbReference type="EMBL" id="BDSP01000285">
    <property type="protein sequence ID" value="GAX29045.1"/>
    <property type="molecule type" value="Genomic_DNA"/>
</dbReference>
<dbReference type="Proteomes" id="UP000198406">
    <property type="component" value="Unassembled WGS sequence"/>
</dbReference>
<protein>
    <submittedName>
        <fullName evidence="1">Uncharacterized protein</fullName>
    </submittedName>
</protein>
<proteinExistence type="predicted"/>
<keyword evidence="2" id="KW-1185">Reference proteome</keyword>
<dbReference type="AlphaFoldDB" id="A0A1Z5KSH5"/>
<comment type="caution">
    <text evidence="1">The sequence shown here is derived from an EMBL/GenBank/DDBJ whole genome shotgun (WGS) entry which is preliminary data.</text>
</comment>
<evidence type="ECO:0000313" key="1">
    <source>
        <dbReference type="EMBL" id="GAX29045.1"/>
    </source>
</evidence>
<reference evidence="1 2" key="1">
    <citation type="journal article" date="2015" name="Plant Cell">
        <title>Oil accumulation by the oleaginous diatom Fistulifera solaris as revealed by the genome and transcriptome.</title>
        <authorList>
            <person name="Tanaka T."/>
            <person name="Maeda Y."/>
            <person name="Veluchamy A."/>
            <person name="Tanaka M."/>
            <person name="Abida H."/>
            <person name="Marechal E."/>
            <person name="Bowler C."/>
            <person name="Muto M."/>
            <person name="Sunaga Y."/>
            <person name="Tanaka M."/>
            <person name="Yoshino T."/>
            <person name="Taniguchi T."/>
            <person name="Fukuda Y."/>
            <person name="Nemoto M."/>
            <person name="Matsumoto M."/>
            <person name="Wong P.S."/>
            <person name="Aburatani S."/>
            <person name="Fujibuchi W."/>
        </authorList>
    </citation>
    <scope>NUCLEOTIDE SEQUENCE [LARGE SCALE GENOMIC DNA]</scope>
    <source>
        <strain evidence="1 2">JPCC DA0580</strain>
    </source>
</reference>
<evidence type="ECO:0000313" key="2">
    <source>
        <dbReference type="Proteomes" id="UP000198406"/>
    </source>
</evidence>
<accession>A0A1Z5KSH5</accession>
<gene>
    <name evidence="1" type="ORF">FisN_7Hu363</name>
</gene>
<organism evidence="1 2">
    <name type="scientific">Fistulifera solaris</name>
    <name type="common">Oleaginous diatom</name>
    <dbReference type="NCBI Taxonomy" id="1519565"/>
    <lineage>
        <taxon>Eukaryota</taxon>
        <taxon>Sar</taxon>
        <taxon>Stramenopiles</taxon>
        <taxon>Ochrophyta</taxon>
        <taxon>Bacillariophyta</taxon>
        <taxon>Bacillariophyceae</taxon>
        <taxon>Bacillariophycidae</taxon>
        <taxon>Naviculales</taxon>
        <taxon>Naviculaceae</taxon>
        <taxon>Fistulifera</taxon>
    </lineage>
</organism>